<dbReference type="EMBL" id="BDDD01006256">
    <property type="protein sequence ID" value="GAV90438.1"/>
    <property type="molecule type" value="Genomic_DNA"/>
</dbReference>
<comment type="similarity">
    <text evidence="2">Belongs to the major facilitator superfamily. Sugar transporter (TC 2.A.1.1) family.</text>
</comment>
<organism evidence="7 8">
    <name type="scientific">Cephalotus follicularis</name>
    <name type="common">Albany pitcher plant</name>
    <dbReference type="NCBI Taxonomy" id="3775"/>
    <lineage>
        <taxon>Eukaryota</taxon>
        <taxon>Viridiplantae</taxon>
        <taxon>Streptophyta</taxon>
        <taxon>Embryophyta</taxon>
        <taxon>Tracheophyta</taxon>
        <taxon>Spermatophyta</taxon>
        <taxon>Magnoliopsida</taxon>
        <taxon>eudicotyledons</taxon>
        <taxon>Gunneridae</taxon>
        <taxon>Pentapetalae</taxon>
        <taxon>rosids</taxon>
        <taxon>fabids</taxon>
        <taxon>Oxalidales</taxon>
        <taxon>Cephalotaceae</taxon>
        <taxon>Cephalotus</taxon>
    </lineage>
</organism>
<evidence type="ECO:0000313" key="8">
    <source>
        <dbReference type="Proteomes" id="UP000187406"/>
    </source>
</evidence>
<accession>A0A1Q3DDV0</accession>
<keyword evidence="3" id="KW-0762">Sugar transport</keyword>
<dbReference type="InterPro" id="IPR036259">
    <property type="entry name" value="MFS_trans_sf"/>
</dbReference>
<dbReference type="GO" id="GO:0016020">
    <property type="term" value="C:membrane"/>
    <property type="evidence" value="ECO:0007669"/>
    <property type="project" value="UniProtKB-SubCell"/>
</dbReference>
<sequence length="58" mass="6255">SFSAGMGAVPWVIRVFLLQIFPTNIKGVAGSLATLVNWLGAWAVSYTFNSFMSWSSLG</sequence>
<keyword evidence="6" id="KW-0472">Membrane</keyword>
<evidence type="ECO:0000256" key="1">
    <source>
        <dbReference type="ARBA" id="ARBA00004370"/>
    </source>
</evidence>
<dbReference type="AlphaFoldDB" id="A0A1Q3DDV0"/>
<dbReference type="STRING" id="3775.A0A1Q3DDV0"/>
<dbReference type="InterPro" id="IPR050549">
    <property type="entry name" value="MFS_Trehalose_Transporter"/>
</dbReference>
<dbReference type="OrthoDB" id="1711500at2759"/>
<dbReference type="Pfam" id="PF00083">
    <property type="entry name" value="Sugar_tr"/>
    <property type="match status" value="1"/>
</dbReference>
<keyword evidence="3" id="KW-0813">Transport</keyword>
<keyword evidence="5" id="KW-1133">Transmembrane helix</keyword>
<dbReference type="GO" id="GO:0022857">
    <property type="term" value="F:transmembrane transporter activity"/>
    <property type="evidence" value="ECO:0007669"/>
    <property type="project" value="InterPro"/>
</dbReference>
<reference evidence="8" key="1">
    <citation type="submission" date="2016-04" db="EMBL/GenBank/DDBJ databases">
        <title>Cephalotus genome sequencing.</title>
        <authorList>
            <person name="Fukushima K."/>
            <person name="Hasebe M."/>
            <person name="Fang X."/>
        </authorList>
    </citation>
    <scope>NUCLEOTIDE SEQUENCE [LARGE SCALE GENOMIC DNA]</scope>
    <source>
        <strain evidence="8">cv. St1</strain>
    </source>
</reference>
<evidence type="ECO:0000256" key="2">
    <source>
        <dbReference type="ARBA" id="ARBA00010992"/>
    </source>
</evidence>
<dbReference type="PANTHER" id="PTHR48021:SF13">
    <property type="entry name" value="SUGAR TRANSPORTER ERD6-LIKE 7"/>
    <property type="match status" value="1"/>
</dbReference>
<comment type="subcellular location">
    <subcellularLocation>
        <location evidence="1">Membrane</location>
    </subcellularLocation>
</comment>
<dbReference type="PANTHER" id="PTHR48021">
    <property type="match status" value="1"/>
</dbReference>
<keyword evidence="4" id="KW-0812">Transmembrane</keyword>
<evidence type="ECO:0000256" key="3">
    <source>
        <dbReference type="ARBA" id="ARBA00022597"/>
    </source>
</evidence>
<dbReference type="InterPro" id="IPR005828">
    <property type="entry name" value="MFS_sugar_transport-like"/>
</dbReference>
<evidence type="ECO:0000313" key="7">
    <source>
        <dbReference type="EMBL" id="GAV90438.1"/>
    </source>
</evidence>
<proteinExistence type="inferred from homology"/>
<name>A0A1Q3DDV0_CEPFO</name>
<feature type="non-terminal residue" evidence="7">
    <location>
        <position position="1"/>
    </location>
</feature>
<dbReference type="Gene3D" id="1.20.1250.20">
    <property type="entry name" value="MFS general substrate transporter like domains"/>
    <property type="match status" value="1"/>
</dbReference>
<comment type="caution">
    <text evidence="7">The sequence shown here is derived from an EMBL/GenBank/DDBJ whole genome shotgun (WGS) entry which is preliminary data.</text>
</comment>
<protein>
    <submittedName>
        <fullName evidence="7">Sugar_tr domain-containing protein</fullName>
    </submittedName>
</protein>
<dbReference type="Proteomes" id="UP000187406">
    <property type="component" value="Unassembled WGS sequence"/>
</dbReference>
<feature type="non-terminal residue" evidence="7">
    <location>
        <position position="58"/>
    </location>
</feature>
<dbReference type="InParanoid" id="A0A1Q3DDV0"/>
<evidence type="ECO:0000256" key="4">
    <source>
        <dbReference type="ARBA" id="ARBA00022692"/>
    </source>
</evidence>
<gene>
    <name evidence="7" type="ORF">CFOL_v3_33847</name>
</gene>
<evidence type="ECO:0000256" key="5">
    <source>
        <dbReference type="ARBA" id="ARBA00022989"/>
    </source>
</evidence>
<evidence type="ECO:0000256" key="6">
    <source>
        <dbReference type="ARBA" id="ARBA00023136"/>
    </source>
</evidence>
<keyword evidence="8" id="KW-1185">Reference proteome</keyword>